<dbReference type="Proteomes" id="UP000676565">
    <property type="component" value="Unassembled WGS sequence"/>
</dbReference>
<protein>
    <recommendedName>
        <fullName evidence="3">SMI1/KNR4 family protein</fullName>
    </recommendedName>
</protein>
<sequence length="95" mass="10525">MKARLVEEQKHQAMLVREVFGNPLHSVVFSPDLCTNTVLTLAQQMYEGREFSAMPILADALQDAGCDDTDVLDHCRGSGPHVRGCWVVDLILGKE</sequence>
<gene>
    <name evidence="1" type="ORF">J8F10_09745</name>
</gene>
<keyword evidence="2" id="KW-1185">Reference proteome</keyword>
<evidence type="ECO:0000313" key="2">
    <source>
        <dbReference type="Proteomes" id="UP000676565"/>
    </source>
</evidence>
<reference evidence="1 2" key="1">
    <citation type="submission" date="2021-04" db="EMBL/GenBank/DDBJ databases">
        <authorList>
            <person name="Ivanova A."/>
        </authorList>
    </citation>
    <scope>NUCLEOTIDE SEQUENCE [LARGE SCALE GENOMIC DNA]</scope>
    <source>
        <strain evidence="1 2">G18</strain>
    </source>
</reference>
<organism evidence="1 2">
    <name type="scientific">Gemmata palustris</name>
    <dbReference type="NCBI Taxonomy" id="2822762"/>
    <lineage>
        <taxon>Bacteria</taxon>
        <taxon>Pseudomonadati</taxon>
        <taxon>Planctomycetota</taxon>
        <taxon>Planctomycetia</taxon>
        <taxon>Gemmatales</taxon>
        <taxon>Gemmataceae</taxon>
        <taxon>Gemmata</taxon>
    </lineage>
</organism>
<comment type="caution">
    <text evidence="1">The sequence shown here is derived from an EMBL/GenBank/DDBJ whole genome shotgun (WGS) entry which is preliminary data.</text>
</comment>
<accession>A0ABS5BPB6</accession>
<proteinExistence type="predicted"/>
<evidence type="ECO:0008006" key="3">
    <source>
        <dbReference type="Google" id="ProtNLM"/>
    </source>
</evidence>
<dbReference type="EMBL" id="JAGKQQ010000001">
    <property type="protein sequence ID" value="MBP3955563.1"/>
    <property type="molecule type" value="Genomic_DNA"/>
</dbReference>
<evidence type="ECO:0000313" key="1">
    <source>
        <dbReference type="EMBL" id="MBP3955563.1"/>
    </source>
</evidence>
<name>A0ABS5BPB6_9BACT</name>